<dbReference type="InterPro" id="IPR036852">
    <property type="entry name" value="Peptidase_S8/S53_dom_sf"/>
</dbReference>
<keyword evidence="4" id="KW-1185">Reference proteome</keyword>
<dbReference type="Proteomes" id="UP000640583">
    <property type="component" value="Unassembled WGS sequence"/>
</dbReference>
<organism evidence="3 4">
    <name type="scientific">Halocynthiibacter styelae</name>
    <dbReference type="NCBI Taxonomy" id="2761955"/>
    <lineage>
        <taxon>Bacteria</taxon>
        <taxon>Pseudomonadati</taxon>
        <taxon>Pseudomonadota</taxon>
        <taxon>Alphaproteobacteria</taxon>
        <taxon>Rhodobacterales</taxon>
        <taxon>Paracoccaceae</taxon>
        <taxon>Halocynthiibacter</taxon>
    </lineage>
</organism>
<dbReference type="EMBL" id="JADCKQ010000002">
    <property type="protein sequence ID" value="MBI1492687.1"/>
    <property type="molecule type" value="Genomic_DNA"/>
</dbReference>
<dbReference type="InterPro" id="IPR000209">
    <property type="entry name" value="Peptidase_S8/S53_dom"/>
</dbReference>
<evidence type="ECO:0000256" key="1">
    <source>
        <dbReference type="SAM" id="MobiDB-lite"/>
    </source>
</evidence>
<dbReference type="CDD" id="cd04847">
    <property type="entry name" value="Peptidases_S8_Subtilisin_like_2"/>
    <property type="match status" value="1"/>
</dbReference>
<name>A0A8J7IDI7_9RHOB</name>
<feature type="domain" description="Peptidase S8/S53" evidence="2">
    <location>
        <begin position="274"/>
        <end position="615"/>
    </location>
</feature>
<gene>
    <name evidence="3" type="ORF">H1D41_03455</name>
</gene>
<feature type="region of interest" description="Disordered" evidence="1">
    <location>
        <begin position="21"/>
        <end position="42"/>
    </location>
</feature>
<accession>A0A8J7IDI7</accession>
<dbReference type="RefSeq" id="WP_228847594.1">
    <property type="nucleotide sequence ID" value="NZ_JADCKQ010000002.1"/>
</dbReference>
<dbReference type="AlphaFoldDB" id="A0A8J7IDI7"/>
<dbReference type="Gene3D" id="3.40.50.200">
    <property type="entry name" value="Peptidase S8/S53 domain"/>
    <property type="match status" value="1"/>
</dbReference>
<reference evidence="3" key="1">
    <citation type="submission" date="2020-10" db="EMBL/GenBank/DDBJ databases">
        <title>Paenihalocynthiibacter styelae gen. nov., sp. nov., isolated from stalked sea squirt Styela clava.</title>
        <authorList>
            <person name="Kim Y.-O."/>
            <person name="Yoon J.-H."/>
        </authorList>
    </citation>
    <scope>NUCLEOTIDE SEQUENCE</scope>
    <source>
        <strain evidence="3">MYP1-1</strain>
    </source>
</reference>
<sequence>MVSKYNLKHIDIISRRSRNDYKASNDRFPGQQQPRDRTVHGGKLRGDLASALKGFDESRPNDPRTDPVKGAFLEVELKRGGVADKLERKKSGVKPLAARLDAAENKVVGLFVPDEARAVLAHVLEEYHTGPLTEDTNNPPQKSFVDPIESFRQARLETFWTDDPAALPDDPTHWMWWEVWCVKSAEADLEELAEQLDARCAAVDQRLQFPEHVVIPVYANRTMIEIMLFGRFAIMELRRATDNPTFFLDTLDDDDQIAWTDDLANRVQWPVSDAPSVCLLDSGVNRGHHLIEPALATNEQDAVVKSWGVDDSGPFPGHGTQMAGLALHGDLTFRLGSSLPYELRHRLESVKILPPPGAKATEERFYGSVTKSAVSIAETNHPDRRRVFCMAVTNDGVSGIQPTTWSAAIDQEAAGVTIGGEQAPRRLFVISAGNAPNPIMMRDVQPVDTLAIEDPAQAWNALVVGGYTDKIDIQEPELADYKPMSDAGELSPFTRSSTLWTKGRSPYKPDIVMEAGNRAVDPTEQTVVDTNSLSVLTSGPDVSRKPLTAFRATSAATAEASRLAARLMERHPDYWPETIRGLMVHGAEWTDKMRRVLDPLGKTDAAALLRHFGYGVPSFERAVASAENHLALVAQSEIQPYTSSGGRSFKDCHYYDLPWPAAALELLGDREVKLKITLSYFVEPNPGALSTLDAYRYQSFGLRFDLKRRNETLTNFKKRVNVTERADRFDKPPSGSDDGKWRFGPDSISCGSLHSDEWSGPAAHLLTRDVLCIKPVGGWWRGRADAKVCNKKSRYALIVSIKTPDQSVTLHTDISAIITQSVAVGTDIEIDF</sequence>
<dbReference type="InterPro" id="IPR034074">
    <property type="entry name" value="Y4bN_pept_dom"/>
</dbReference>
<dbReference type="SUPFAM" id="SSF52743">
    <property type="entry name" value="Subtilisin-like"/>
    <property type="match status" value="1"/>
</dbReference>
<comment type="caution">
    <text evidence="3">The sequence shown here is derived from an EMBL/GenBank/DDBJ whole genome shotgun (WGS) entry which is preliminary data.</text>
</comment>
<dbReference type="Pfam" id="PF00082">
    <property type="entry name" value="Peptidase_S8"/>
    <property type="match status" value="1"/>
</dbReference>
<evidence type="ECO:0000259" key="2">
    <source>
        <dbReference type="Pfam" id="PF00082"/>
    </source>
</evidence>
<evidence type="ECO:0000313" key="3">
    <source>
        <dbReference type="EMBL" id="MBI1492687.1"/>
    </source>
</evidence>
<proteinExistence type="predicted"/>
<evidence type="ECO:0000313" key="4">
    <source>
        <dbReference type="Proteomes" id="UP000640583"/>
    </source>
</evidence>
<protein>
    <submittedName>
        <fullName evidence="3">S8 family peptidase</fullName>
    </submittedName>
</protein>
<dbReference type="GO" id="GO:0006508">
    <property type="term" value="P:proteolysis"/>
    <property type="evidence" value="ECO:0007669"/>
    <property type="project" value="InterPro"/>
</dbReference>
<dbReference type="GO" id="GO:0004252">
    <property type="term" value="F:serine-type endopeptidase activity"/>
    <property type="evidence" value="ECO:0007669"/>
    <property type="project" value="InterPro"/>
</dbReference>